<protein>
    <recommendedName>
        <fullName evidence="9">Cell division protein FtsQ</fullName>
    </recommendedName>
</protein>
<dbReference type="OrthoDB" id="9790370at2"/>
<keyword evidence="3 9" id="KW-0997">Cell inner membrane</keyword>
<dbReference type="GO" id="GO:0043093">
    <property type="term" value="P:FtsZ-dependent cytokinesis"/>
    <property type="evidence" value="ECO:0007669"/>
    <property type="project" value="UniProtKB-UniRule"/>
</dbReference>
<dbReference type="Gene3D" id="3.40.50.11690">
    <property type="entry name" value="Cell division protein FtsQ/DivIB"/>
    <property type="match status" value="1"/>
</dbReference>
<keyword evidence="12" id="KW-1185">Reference proteome</keyword>
<dbReference type="Gene3D" id="3.10.20.310">
    <property type="entry name" value="membrane protein fhac"/>
    <property type="match status" value="1"/>
</dbReference>
<dbReference type="RefSeq" id="WP_009148471.1">
    <property type="nucleotide sequence ID" value="NZ_CP121471.1"/>
</dbReference>
<evidence type="ECO:0000256" key="5">
    <source>
        <dbReference type="ARBA" id="ARBA00022692"/>
    </source>
</evidence>
<reference evidence="12" key="1">
    <citation type="submission" date="2011-06" db="EMBL/GenBank/DDBJ databases">
        <authorList>
            <consortium name="US DOE Joint Genome Institute (JGI-PGF)"/>
            <person name="Lucas S."/>
            <person name="Han J."/>
            <person name="Lapidus A."/>
            <person name="Cheng J.-F."/>
            <person name="Goodwin L."/>
            <person name="Pitluck S."/>
            <person name="Peters L."/>
            <person name="Land M.L."/>
            <person name="Hauser L."/>
            <person name="Vogl K."/>
            <person name="Liu Z."/>
            <person name="Overmann J."/>
            <person name="Frigaard N.-U."/>
            <person name="Bryant D.A."/>
            <person name="Woyke T.J."/>
        </authorList>
    </citation>
    <scope>NUCLEOTIDE SEQUENCE [LARGE SCALE GENOMIC DNA]</scope>
    <source>
        <strain evidence="12">970</strain>
    </source>
</reference>
<keyword evidence="2 9" id="KW-1003">Cell membrane</keyword>
<comment type="function">
    <text evidence="9">Essential cell division protein. May link together the upstream cell division proteins, which are predominantly cytoplasmic, with the downstream cell division proteins, which are predominantly periplasmic. May control correct divisome assembly.</text>
</comment>
<comment type="subunit">
    <text evidence="9">Part of a complex composed of FtsB, FtsL and FtsQ.</text>
</comment>
<dbReference type="AlphaFoldDB" id="H8Z3H9"/>
<dbReference type="InterPro" id="IPR026579">
    <property type="entry name" value="FtsQ"/>
</dbReference>
<dbReference type="InterPro" id="IPR045335">
    <property type="entry name" value="FtsQ_C_sf"/>
</dbReference>
<organism evidence="11 12">
    <name type="scientific">Thiorhodovibrio frisius</name>
    <dbReference type="NCBI Taxonomy" id="631362"/>
    <lineage>
        <taxon>Bacteria</taxon>
        <taxon>Pseudomonadati</taxon>
        <taxon>Pseudomonadota</taxon>
        <taxon>Gammaproteobacteria</taxon>
        <taxon>Chromatiales</taxon>
        <taxon>Chromatiaceae</taxon>
        <taxon>Thiorhodovibrio</taxon>
    </lineage>
</organism>
<evidence type="ECO:0000313" key="11">
    <source>
        <dbReference type="EMBL" id="EIC21887.1"/>
    </source>
</evidence>
<evidence type="ECO:0000256" key="7">
    <source>
        <dbReference type="ARBA" id="ARBA00023136"/>
    </source>
</evidence>
<dbReference type="PROSITE" id="PS51779">
    <property type="entry name" value="POTRA"/>
    <property type="match status" value="1"/>
</dbReference>
<evidence type="ECO:0000256" key="1">
    <source>
        <dbReference type="ARBA" id="ARBA00004370"/>
    </source>
</evidence>
<evidence type="ECO:0000256" key="4">
    <source>
        <dbReference type="ARBA" id="ARBA00022618"/>
    </source>
</evidence>
<dbReference type="PANTHER" id="PTHR35851:SF1">
    <property type="entry name" value="CELL DIVISION PROTEIN FTSQ"/>
    <property type="match status" value="1"/>
</dbReference>
<dbReference type="Pfam" id="PF03799">
    <property type="entry name" value="FtsQ_DivIB_C"/>
    <property type="match status" value="1"/>
</dbReference>
<dbReference type="HOGENOM" id="CLU_064041_1_1_6"/>
<keyword evidence="7 9" id="KW-0472">Membrane</keyword>
<dbReference type="Proteomes" id="UP000002964">
    <property type="component" value="Unassembled WGS sequence"/>
</dbReference>
<evidence type="ECO:0000256" key="2">
    <source>
        <dbReference type="ARBA" id="ARBA00022475"/>
    </source>
</evidence>
<evidence type="ECO:0000256" key="9">
    <source>
        <dbReference type="HAMAP-Rule" id="MF_00911"/>
    </source>
</evidence>
<proteinExistence type="inferred from homology"/>
<dbReference type="PANTHER" id="PTHR35851">
    <property type="entry name" value="CELL DIVISION PROTEIN FTSQ"/>
    <property type="match status" value="1"/>
</dbReference>
<name>H8Z3H9_9GAMM</name>
<dbReference type="STRING" id="631362.Thi970DRAFT_02122"/>
<dbReference type="GO" id="GO:0032153">
    <property type="term" value="C:cell division site"/>
    <property type="evidence" value="ECO:0007669"/>
    <property type="project" value="UniProtKB-UniRule"/>
</dbReference>
<reference evidence="11 12" key="2">
    <citation type="submission" date="2011-11" db="EMBL/GenBank/DDBJ databases">
        <authorList>
            <consortium name="US DOE Joint Genome Institute"/>
            <person name="Lucas S."/>
            <person name="Han J."/>
            <person name="Lapidus A."/>
            <person name="Cheng J.-F."/>
            <person name="Goodwin L."/>
            <person name="Pitluck S."/>
            <person name="Peters L."/>
            <person name="Ovchinnikova G."/>
            <person name="Zhang X."/>
            <person name="Detter J.C."/>
            <person name="Han C."/>
            <person name="Tapia R."/>
            <person name="Land M."/>
            <person name="Hauser L."/>
            <person name="Kyrpides N."/>
            <person name="Ivanova N."/>
            <person name="Pagani I."/>
            <person name="Vogl K."/>
            <person name="Liu Z."/>
            <person name="Overmann J."/>
            <person name="Frigaard N.-U."/>
            <person name="Bryant D."/>
            <person name="Woyke T."/>
        </authorList>
    </citation>
    <scope>NUCLEOTIDE SEQUENCE [LARGE SCALE GENOMIC DNA]</scope>
    <source>
        <strain evidence="11 12">970</strain>
    </source>
</reference>
<dbReference type="HAMAP" id="MF_00911">
    <property type="entry name" value="FtsQ_subfam"/>
    <property type="match status" value="1"/>
</dbReference>
<keyword evidence="6 9" id="KW-1133">Transmembrane helix</keyword>
<evidence type="ECO:0000313" key="12">
    <source>
        <dbReference type="Proteomes" id="UP000002964"/>
    </source>
</evidence>
<comment type="similarity">
    <text evidence="9">Belongs to the FtsQ/DivIB family. FtsQ subfamily.</text>
</comment>
<gene>
    <name evidence="9" type="primary">ftsQ</name>
    <name evidence="11" type="ORF">Thi970DRAFT_02122</name>
</gene>
<dbReference type="InterPro" id="IPR034746">
    <property type="entry name" value="POTRA"/>
</dbReference>
<dbReference type="InterPro" id="IPR013685">
    <property type="entry name" value="POTRA_FtsQ_type"/>
</dbReference>
<accession>H8Z3H9</accession>
<comment type="subcellular location">
    <subcellularLocation>
        <location evidence="9">Cell inner membrane</location>
        <topology evidence="9">Single-pass type II membrane protein</topology>
    </subcellularLocation>
    <subcellularLocation>
        <location evidence="1">Membrane</location>
    </subcellularLocation>
    <text evidence="9">Localizes to the division septum.</text>
</comment>
<evidence type="ECO:0000256" key="8">
    <source>
        <dbReference type="ARBA" id="ARBA00023306"/>
    </source>
</evidence>
<keyword evidence="4 9" id="KW-0132">Cell division</keyword>
<keyword evidence="8 9" id="KW-0131">Cell cycle</keyword>
<dbReference type="InterPro" id="IPR005548">
    <property type="entry name" value="Cell_div_FtsQ/DivIB_C"/>
</dbReference>
<dbReference type="EMBL" id="JH603169">
    <property type="protein sequence ID" value="EIC21887.1"/>
    <property type="molecule type" value="Genomic_DNA"/>
</dbReference>
<feature type="transmembrane region" description="Helical" evidence="9">
    <location>
        <begin position="35"/>
        <end position="57"/>
    </location>
</feature>
<sequence>MVNPADPKYYSLIAATLRRDSPSRPMRLGTSTETLLVRLFVALSLIIALAATLWLAAEWEPRVLPIRVITVDGEMRSLSRQALQEQVASHLTGGILSQDLEALREQVEALPWVRGASLRRVWPDRLILKVSEHEAVARWGEDGLVTREGVIFHPQDRRVPAGLPRLSGPDALAAEVVDRLLQWQPRLADLGLLIDALGRDRRGDWTLELLGGPVLHFGTEQLDQRLARLLTAFPRIEAVAVPERIDLRYSNGLAVRWRTDKESDFQAQGKRMAAVNEQR</sequence>
<dbReference type="GO" id="GO:0005886">
    <property type="term" value="C:plasma membrane"/>
    <property type="evidence" value="ECO:0007669"/>
    <property type="project" value="UniProtKB-SubCell"/>
</dbReference>
<dbReference type="GO" id="GO:0090529">
    <property type="term" value="P:cell septum assembly"/>
    <property type="evidence" value="ECO:0007669"/>
    <property type="project" value="InterPro"/>
</dbReference>
<evidence type="ECO:0000256" key="3">
    <source>
        <dbReference type="ARBA" id="ARBA00022519"/>
    </source>
</evidence>
<dbReference type="Pfam" id="PF08478">
    <property type="entry name" value="POTRA_1"/>
    <property type="match status" value="1"/>
</dbReference>
<keyword evidence="5 9" id="KW-0812">Transmembrane</keyword>
<dbReference type="eggNOG" id="COG1589">
    <property type="taxonomic scope" value="Bacteria"/>
</dbReference>
<evidence type="ECO:0000259" key="10">
    <source>
        <dbReference type="PROSITE" id="PS51779"/>
    </source>
</evidence>
<evidence type="ECO:0000256" key="6">
    <source>
        <dbReference type="ARBA" id="ARBA00022989"/>
    </source>
</evidence>
<feature type="domain" description="POTRA" evidence="10">
    <location>
        <begin position="64"/>
        <end position="133"/>
    </location>
</feature>